<comment type="caution">
    <text evidence="4">The sequence shown here is derived from an EMBL/GenBank/DDBJ whole genome shotgun (WGS) entry which is preliminary data.</text>
</comment>
<dbReference type="Pfam" id="PF08237">
    <property type="entry name" value="PE-PPE"/>
    <property type="match status" value="1"/>
</dbReference>
<gene>
    <name evidence="4" type="primary">PE1_2</name>
    <name evidence="3" type="synonym">PE1_3</name>
    <name evidence="4" type="ORF">Mkiyose1413_29770</name>
    <name evidence="3" type="ORF">SRL2020028_51950</name>
</gene>
<dbReference type="Gene3D" id="1.10.287.850">
    <property type="entry name" value="HP0062-like domain"/>
    <property type="match status" value="1"/>
</dbReference>
<dbReference type="InterPro" id="IPR000084">
    <property type="entry name" value="PE-PGRS_N"/>
</dbReference>
<dbReference type="AlphaFoldDB" id="A0A9P3UXW0"/>
<dbReference type="Proteomes" id="UP001064782">
    <property type="component" value="Unassembled WGS sequence"/>
</dbReference>
<accession>A0A9P3UXW0</accession>
<dbReference type="GeneID" id="83630844"/>
<organism evidence="4 5">
    <name type="scientific">Mycobacterium kiyosense</name>
    <dbReference type="NCBI Taxonomy" id="2871094"/>
    <lineage>
        <taxon>Bacteria</taxon>
        <taxon>Bacillati</taxon>
        <taxon>Actinomycetota</taxon>
        <taxon>Actinomycetes</taxon>
        <taxon>Mycobacteriales</taxon>
        <taxon>Mycobacteriaceae</taxon>
        <taxon>Mycobacterium</taxon>
    </lineage>
</organism>
<evidence type="ECO:0000313" key="4">
    <source>
        <dbReference type="EMBL" id="GLD31094.1"/>
    </source>
</evidence>
<keyword evidence="5" id="KW-1185">Reference proteome</keyword>
<dbReference type="EMBL" id="BRXE01000108">
    <property type="protein sequence ID" value="GLB85939.1"/>
    <property type="molecule type" value="Genomic_DNA"/>
</dbReference>
<feature type="domain" description="PE" evidence="1">
    <location>
        <begin position="5"/>
        <end position="94"/>
    </location>
</feature>
<dbReference type="Gene3D" id="3.40.50.1820">
    <property type="entry name" value="alpha/beta hydrolase"/>
    <property type="match status" value="1"/>
</dbReference>
<proteinExistence type="predicted"/>
<feature type="domain" description="PE-PPE" evidence="2">
    <location>
        <begin position="167"/>
        <end position="392"/>
    </location>
</feature>
<reference evidence="4" key="1">
    <citation type="submission" date="2022-08" db="EMBL/GenBank/DDBJ databases">
        <title>Mycobacterium kiyosense sp. nov., scotochromogenic slow-glowing species isolated from respiratory specimens.</title>
        <authorList>
            <person name="Fukano H."/>
            <person name="Kazumi Y."/>
            <person name="Sakagami N."/>
            <person name="Ato M."/>
            <person name="Mitarai S."/>
            <person name="Hoshino Y."/>
        </authorList>
    </citation>
    <scope>NUCLEOTIDE SEQUENCE</scope>
    <source>
        <strain evidence="4">1413</strain>
        <strain evidence="3">SRL2020-028</strain>
    </source>
</reference>
<sequence length="561" mass="57518">MAYLGVHPDLLATATTDLVDIRTALGQAGAAAGVRTTSLAAAAADEVSTAIAALFGSYGQDFQGIFAQITAFHDAFAQKLATGGLAYAEAETANAVRAQLDSVVAPIRSLWGGAASTSSAGSLVSALAGTGPALVDPVALVMGGSGMPTPTQAYIDVVLKYVAFPYTSSRGVFTPEGLYPLTGLGTLTLNESVARGVSLLNSAIAQQITAGNNVTVVGYSQSAIINSFELHNLLAAGSPYQSQITFTLLGNPVNPNGGFLSRFPGLSLPSIGLDFYGATPSNTPYPTNVITLQYDGYADFPRYPINFLADLNAAAGILFVHGAYAGLDPSNLPGFAHLVQLPVSSSDVATNYYMITYPNLPLLEPLRAIPIIGNPLADLVQPDLTYLVNWGYGDPHYGYSTGFADVPTGFGLLPAINPISFAGDLVSGAGQGAAAFVNDITFGQFSPLLSPLLPSMAGVAQTPSALASVTPPTLTIPSGTSVFDSMQAAAVTGVPVLTPLVDLAAAAFISVPQYDLALFADGMQQLFAGDPMGLVNAIGNPIAATTGVWTILGLWALSSIL</sequence>
<dbReference type="RefSeq" id="WP_236976517.1">
    <property type="nucleotide sequence ID" value="NZ_BRXE01000108.1"/>
</dbReference>
<evidence type="ECO:0000313" key="5">
    <source>
        <dbReference type="Proteomes" id="UP001064782"/>
    </source>
</evidence>
<dbReference type="Proteomes" id="UP001165663">
    <property type="component" value="Unassembled WGS sequence"/>
</dbReference>
<dbReference type="Pfam" id="PF00934">
    <property type="entry name" value="PE"/>
    <property type="match status" value="1"/>
</dbReference>
<dbReference type="SUPFAM" id="SSF140459">
    <property type="entry name" value="PE/PPE dimer-like"/>
    <property type="match status" value="1"/>
</dbReference>
<dbReference type="InterPro" id="IPR038332">
    <property type="entry name" value="PPE_sf"/>
</dbReference>
<dbReference type="SUPFAM" id="SSF53474">
    <property type="entry name" value="alpha/beta-Hydrolases"/>
    <property type="match status" value="1"/>
</dbReference>
<evidence type="ECO:0000313" key="3">
    <source>
        <dbReference type="EMBL" id="GLB85939.1"/>
    </source>
</evidence>
<dbReference type="InterPro" id="IPR013228">
    <property type="entry name" value="PE-PPE_C"/>
</dbReference>
<protein>
    <submittedName>
        <fullName evidence="4">PE family protein PE1</fullName>
    </submittedName>
</protein>
<dbReference type="InterPro" id="IPR029058">
    <property type="entry name" value="AB_hydrolase_fold"/>
</dbReference>
<evidence type="ECO:0000259" key="2">
    <source>
        <dbReference type="Pfam" id="PF08237"/>
    </source>
</evidence>
<evidence type="ECO:0000259" key="1">
    <source>
        <dbReference type="Pfam" id="PF00934"/>
    </source>
</evidence>
<dbReference type="EMBL" id="BRZI01000021">
    <property type="protein sequence ID" value="GLD31094.1"/>
    <property type="molecule type" value="Genomic_DNA"/>
</dbReference>
<name>A0A9P3UXW0_9MYCO</name>